<dbReference type="EMBL" id="BDLU01000014">
    <property type="protein sequence ID" value="GCE82457.1"/>
    <property type="molecule type" value="Genomic_DNA"/>
</dbReference>
<evidence type="ECO:0000313" key="1">
    <source>
        <dbReference type="EMBL" id="GCE82457.1"/>
    </source>
</evidence>
<gene>
    <name evidence="1" type="ORF">MSKU9_0598</name>
</gene>
<dbReference type="RefSeq" id="WP_227002337.1">
    <property type="nucleotide sequence ID" value="NZ_BDLU01000014.1"/>
</dbReference>
<proteinExistence type="predicted"/>
<keyword evidence="2" id="KW-1185">Reference proteome</keyword>
<dbReference type="Proteomes" id="UP000315095">
    <property type="component" value="Unassembled WGS sequence"/>
</dbReference>
<organism evidence="1 2">
    <name type="scientific">Komagataeibacter diospyri</name>
    <dbReference type="NCBI Taxonomy" id="1932662"/>
    <lineage>
        <taxon>Bacteria</taxon>
        <taxon>Pseudomonadati</taxon>
        <taxon>Pseudomonadota</taxon>
        <taxon>Alphaproteobacteria</taxon>
        <taxon>Acetobacterales</taxon>
        <taxon>Acetobacteraceae</taxon>
        <taxon>Komagataeibacter</taxon>
    </lineage>
</organism>
<comment type="caution">
    <text evidence="1">The sequence shown here is derived from an EMBL/GenBank/DDBJ whole genome shotgun (WGS) entry which is preliminary data.</text>
</comment>
<name>A0A4P5NPS8_9PROT</name>
<accession>A0A4P5NPS8</accession>
<reference evidence="2" key="1">
    <citation type="submission" date="2017-01" db="EMBL/GenBank/DDBJ databases">
        <title>Komagataeibacter sp. MSKU9 whole genome sequencing project.</title>
        <authorList>
            <person name="Matsutani M."/>
            <person name="Naloka K."/>
            <person name="Theeragool G."/>
            <person name="Yakushi T."/>
            <person name="Matsushita K."/>
        </authorList>
    </citation>
    <scope>NUCLEOTIDE SEQUENCE [LARGE SCALE GENOMIC DNA]</scope>
    <source>
        <strain evidence="2">MSKU9</strain>
    </source>
</reference>
<dbReference type="AlphaFoldDB" id="A0A4P5NPS8"/>
<sequence>MSDVKNANMVLGALPVSAAGMADENNFHGGRCYYIIMRYLTGTASSYPVQGREFRVLNRIARLAKISRKVSRTMSKRFFAFVPALLLTGQAYATDVKLPDNTPASVTVQTPCTSESYREYETCISAILSLPSNRGGDIDIRAIESLLPKDIQKAAIISGITAAPVVPMTVSLKHYDDRNIIWSSTDTPLDHIIIPNNGTYQVVLTTADGGKTWGIRVIIEQPGSIDQ</sequence>
<protein>
    <submittedName>
        <fullName evidence="1">Uncharacterized protein</fullName>
    </submittedName>
</protein>
<evidence type="ECO:0000313" key="2">
    <source>
        <dbReference type="Proteomes" id="UP000315095"/>
    </source>
</evidence>